<sequence length="147" mass="17352">MTYFLVGESNSSELVHHDHLGVYLDEYLEGHGHHARITRINPNVCFYCGEEDHNSHACQSAYAKRDCYKRAIPQGEIPQMKLKGMLEEIADMENSVEQCRIYDMTFAPIPEEHKMELKQWFKDNFKIWSDTWILPPLHKIKEEIQKE</sequence>
<evidence type="ECO:0000313" key="1">
    <source>
        <dbReference type="EMBL" id="KKK93806.1"/>
    </source>
</evidence>
<gene>
    <name evidence="1" type="ORF">LCGC14_2689190</name>
</gene>
<dbReference type="EMBL" id="LAZR01047618">
    <property type="protein sequence ID" value="KKK93806.1"/>
    <property type="molecule type" value="Genomic_DNA"/>
</dbReference>
<name>A0A0F9CAR0_9ZZZZ</name>
<organism evidence="1">
    <name type="scientific">marine sediment metagenome</name>
    <dbReference type="NCBI Taxonomy" id="412755"/>
    <lineage>
        <taxon>unclassified sequences</taxon>
        <taxon>metagenomes</taxon>
        <taxon>ecological metagenomes</taxon>
    </lineage>
</organism>
<evidence type="ECO:0008006" key="2">
    <source>
        <dbReference type="Google" id="ProtNLM"/>
    </source>
</evidence>
<dbReference type="AlphaFoldDB" id="A0A0F9CAR0"/>
<accession>A0A0F9CAR0</accession>
<proteinExistence type="predicted"/>
<reference evidence="1" key="1">
    <citation type="journal article" date="2015" name="Nature">
        <title>Complex archaea that bridge the gap between prokaryotes and eukaryotes.</title>
        <authorList>
            <person name="Spang A."/>
            <person name="Saw J.H."/>
            <person name="Jorgensen S.L."/>
            <person name="Zaremba-Niedzwiedzka K."/>
            <person name="Martijn J."/>
            <person name="Lind A.E."/>
            <person name="van Eijk R."/>
            <person name="Schleper C."/>
            <person name="Guy L."/>
            <person name="Ettema T.J."/>
        </authorList>
    </citation>
    <scope>NUCLEOTIDE SEQUENCE</scope>
</reference>
<comment type="caution">
    <text evidence="1">The sequence shown here is derived from an EMBL/GenBank/DDBJ whole genome shotgun (WGS) entry which is preliminary data.</text>
</comment>
<feature type="non-terminal residue" evidence="1">
    <location>
        <position position="147"/>
    </location>
</feature>
<protein>
    <recommendedName>
        <fullName evidence="2">CCHC-type domain-containing protein</fullName>
    </recommendedName>
</protein>